<name>A0A840EG46_9FLAO</name>
<dbReference type="InterPro" id="IPR000073">
    <property type="entry name" value="AB_hydrolase_1"/>
</dbReference>
<feature type="signal peptide" evidence="1">
    <location>
        <begin position="1"/>
        <end position="22"/>
    </location>
</feature>
<keyword evidence="1" id="KW-0732">Signal</keyword>
<accession>A0A840EG46</accession>
<dbReference type="RefSeq" id="WP_183475981.1">
    <property type="nucleotide sequence ID" value="NZ_JACIFO010000002.1"/>
</dbReference>
<proteinExistence type="predicted"/>
<dbReference type="PANTHER" id="PTHR43798">
    <property type="entry name" value="MONOACYLGLYCEROL LIPASE"/>
    <property type="match status" value="1"/>
</dbReference>
<evidence type="ECO:0000256" key="1">
    <source>
        <dbReference type="SAM" id="SignalP"/>
    </source>
</evidence>
<dbReference type="EMBL" id="JACIFO010000002">
    <property type="protein sequence ID" value="MBB4118202.1"/>
    <property type="molecule type" value="Genomic_DNA"/>
</dbReference>
<organism evidence="3 4">
    <name type="scientific">Mesonia hippocampi</name>
    <dbReference type="NCBI Taxonomy" id="1628250"/>
    <lineage>
        <taxon>Bacteria</taxon>
        <taxon>Pseudomonadati</taxon>
        <taxon>Bacteroidota</taxon>
        <taxon>Flavobacteriia</taxon>
        <taxon>Flavobacteriales</taxon>
        <taxon>Flavobacteriaceae</taxon>
        <taxon>Mesonia</taxon>
    </lineage>
</organism>
<feature type="chain" id="PRO_5032615930" evidence="1">
    <location>
        <begin position="23"/>
        <end position="320"/>
    </location>
</feature>
<protein>
    <submittedName>
        <fullName evidence="3">Pimeloyl-ACP methyl ester carboxylesterase</fullName>
    </submittedName>
</protein>
<dbReference type="Pfam" id="PF00561">
    <property type="entry name" value="Abhydrolase_1"/>
    <property type="match status" value="1"/>
</dbReference>
<dbReference type="Proteomes" id="UP000553034">
    <property type="component" value="Unassembled WGS sequence"/>
</dbReference>
<dbReference type="Gene3D" id="3.40.50.1820">
    <property type="entry name" value="alpha/beta hydrolase"/>
    <property type="match status" value="1"/>
</dbReference>
<dbReference type="InterPro" id="IPR029058">
    <property type="entry name" value="AB_hydrolase_fold"/>
</dbReference>
<sequence length="320" mass="35614">MKKINLVYIVVFAFLLNFKAQAQAQAEKPCLVNETEDFLFQKENPLRLITIGEQQLAIRYQEGEGVPVIFIHGSWDDHHSWLPVAQALKSLEVKNPFVVYDRRGHGAASPDIAQGSILKDVEDLAQLIEKLNIAKAHIVGHSYGANIAIQFALLYPDSVKSLVLYEPPIFGLLKENPSYQQSLTTIKSEMLAAKALLNSGSIEEGTIRFIEKVAFGEGSWENLFDARARSTILASYRTWLDQSNDVARLNIQPENLINFSGKITLIGGDDSLVVYPNIIIEMKNKVPKATTRQIEGAGHGGLISHKKETAQIIKNHLLMN</sequence>
<dbReference type="SUPFAM" id="SSF53474">
    <property type="entry name" value="alpha/beta-Hydrolases"/>
    <property type="match status" value="1"/>
</dbReference>
<keyword evidence="4" id="KW-1185">Reference proteome</keyword>
<evidence type="ECO:0000259" key="2">
    <source>
        <dbReference type="Pfam" id="PF00561"/>
    </source>
</evidence>
<dbReference type="InterPro" id="IPR050266">
    <property type="entry name" value="AB_hydrolase_sf"/>
</dbReference>
<comment type="caution">
    <text evidence="3">The sequence shown here is derived from an EMBL/GenBank/DDBJ whole genome shotgun (WGS) entry which is preliminary data.</text>
</comment>
<evidence type="ECO:0000313" key="3">
    <source>
        <dbReference type="EMBL" id="MBB4118202.1"/>
    </source>
</evidence>
<reference evidence="3 4" key="1">
    <citation type="submission" date="2020-08" db="EMBL/GenBank/DDBJ databases">
        <title>Genomic Encyclopedia of Type Strains, Phase IV (KMG-IV): sequencing the most valuable type-strain genomes for metagenomic binning, comparative biology and taxonomic classification.</title>
        <authorList>
            <person name="Goeker M."/>
        </authorList>
    </citation>
    <scope>NUCLEOTIDE SEQUENCE [LARGE SCALE GENOMIC DNA]</scope>
    <source>
        <strain evidence="3 4">DSM 29568</strain>
    </source>
</reference>
<evidence type="ECO:0000313" key="4">
    <source>
        <dbReference type="Proteomes" id="UP000553034"/>
    </source>
</evidence>
<feature type="domain" description="AB hydrolase-1" evidence="2">
    <location>
        <begin position="67"/>
        <end position="305"/>
    </location>
</feature>
<dbReference type="AlphaFoldDB" id="A0A840EG46"/>
<gene>
    <name evidence="3" type="ORF">GGR32_000476</name>
</gene>